<evidence type="ECO:0000256" key="4">
    <source>
        <dbReference type="ARBA" id="ARBA00022989"/>
    </source>
</evidence>
<feature type="transmembrane region" description="Helical" evidence="6">
    <location>
        <begin position="80"/>
        <end position="101"/>
    </location>
</feature>
<evidence type="ECO:0000256" key="5">
    <source>
        <dbReference type="ARBA" id="ARBA00023136"/>
    </source>
</evidence>
<feature type="transmembrane region" description="Helical" evidence="6">
    <location>
        <begin position="12"/>
        <end position="33"/>
    </location>
</feature>
<dbReference type="InterPro" id="IPR002797">
    <property type="entry name" value="Polysacc_synth"/>
</dbReference>
<feature type="transmembrane region" description="Helical" evidence="6">
    <location>
        <begin position="414"/>
        <end position="436"/>
    </location>
</feature>
<evidence type="ECO:0000256" key="3">
    <source>
        <dbReference type="ARBA" id="ARBA00022692"/>
    </source>
</evidence>
<feature type="transmembrane region" description="Helical" evidence="6">
    <location>
        <begin position="389"/>
        <end position="408"/>
    </location>
</feature>
<keyword evidence="2" id="KW-1003">Cell membrane</keyword>
<feature type="transmembrane region" description="Helical" evidence="6">
    <location>
        <begin position="315"/>
        <end position="333"/>
    </location>
</feature>
<dbReference type="AlphaFoldDB" id="A0A1H5VA71"/>
<feature type="transmembrane region" description="Helical" evidence="6">
    <location>
        <begin position="353"/>
        <end position="377"/>
    </location>
</feature>
<keyword evidence="8" id="KW-1185">Reference proteome</keyword>
<evidence type="ECO:0000313" key="7">
    <source>
        <dbReference type="EMBL" id="SEF83708.1"/>
    </source>
</evidence>
<dbReference type="Pfam" id="PF01943">
    <property type="entry name" value="Polysacc_synt"/>
    <property type="match status" value="1"/>
</dbReference>
<evidence type="ECO:0000256" key="6">
    <source>
        <dbReference type="SAM" id="Phobius"/>
    </source>
</evidence>
<evidence type="ECO:0000256" key="1">
    <source>
        <dbReference type="ARBA" id="ARBA00004651"/>
    </source>
</evidence>
<accession>A0A1H5VA71</accession>
<keyword evidence="3 6" id="KW-0812">Transmembrane</keyword>
<name>A0A1H5VA71_9SPHI</name>
<comment type="subcellular location">
    <subcellularLocation>
        <location evidence="1">Cell membrane</location>
        <topology evidence="1">Multi-pass membrane protein</topology>
    </subcellularLocation>
</comment>
<feature type="transmembrane region" description="Helical" evidence="6">
    <location>
        <begin position="448"/>
        <end position="464"/>
    </location>
</feature>
<dbReference type="PANTHER" id="PTHR30250">
    <property type="entry name" value="PST FAMILY PREDICTED COLANIC ACID TRANSPORTER"/>
    <property type="match status" value="1"/>
</dbReference>
<sequence>MSVVKRFVSDTVIYGFTTILSRMLNFILTPFFVRKFEASIYGVFTNLFAIASMVNAVLAFGMETTFFRYLQKVEGDRSKVFDNSFFITLITTALFLLTAFTFTEPIAHWLSRGEAQEIQDYVSYVKLFAVILAADAIAVVPFAKLRAEGQAKRYGFIKVLNILIFVGFNFFLLYWLPEWNKGSEFWRNFSAGWFRENWLGNVFISNLIASVVTLFLVLPQLLSFKFKIDGKLLKDMMAYTFPILIANISFIINENLDKIMFPRLLTGEQGEEDLGVYGAVAKLAVFLQLFVTAFRLGAEPFFFSYAKNENARKTYALIMEYFVIAMVIVMVGICANVDWLKGFIRGSEDQQAVYWSGLAIVPVLLFNYVLLGIYMNLSVWYKLSDQTRYGLYISGIGAIITIILNFMLIPTYSYWGAALSTTATYVVMVGLSYVWGQKNYSIPYDAKKIGLYLLAGIVISGLAYQANFWIGNLLLIAFLAGIAYLEKGSLMKIIKRR</sequence>
<feature type="transmembrane region" description="Helical" evidence="6">
    <location>
        <begin position="236"/>
        <end position="254"/>
    </location>
</feature>
<feature type="transmembrane region" description="Helical" evidence="6">
    <location>
        <begin position="274"/>
        <end position="294"/>
    </location>
</feature>
<keyword evidence="5 6" id="KW-0472">Membrane</keyword>
<feature type="transmembrane region" description="Helical" evidence="6">
    <location>
        <begin position="121"/>
        <end position="143"/>
    </location>
</feature>
<dbReference type="OrthoDB" id="9814608at2"/>
<feature type="transmembrane region" description="Helical" evidence="6">
    <location>
        <begin position="470"/>
        <end position="487"/>
    </location>
</feature>
<evidence type="ECO:0000256" key="2">
    <source>
        <dbReference type="ARBA" id="ARBA00022475"/>
    </source>
</evidence>
<dbReference type="EMBL" id="FNUT01000003">
    <property type="protein sequence ID" value="SEF83708.1"/>
    <property type="molecule type" value="Genomic_DNA"/>
</dbReference>
<dbReference type="Proteomes" id="UP000236731">
    <property type="component" value="Unassembled WGS sequence"/>
</dbReference>
<evidence type="ECO:0000313" key="8">
    <source>
        <dbReference type="Proteomes" id="UP000236731"/>
    </source>
</evidence>
<feature type="transmembrane region" description="Helical" evidence="6">
    <location>
        <begin position="39"/>
        <end position="60"/>
    </location>
</feature>
<dbReference type="GO" id="GO:0005886">
    <property type="term" value="C:plasma membrane"/>
    <property type="evidence" value="ECO:0007669"/>
    <property type="project" value="UniProtKB-SubCell"/>
</dbReference>
<dbReference type="RefSeq" id="WP_103905438.1">
    <property type="nucleotide sequence ID" value="NZ_CP049246.1"/>
</dbReference>
<dbReference type="InterPro" id="IPR050833">
    <property type="entry name" value="Poly_Biosynth_Transport"/>
</dbReference>
<dbReference type="PANTHER" id="PTHR30250:SF11">
    <property type="entry name" value="O-ANTIGEN TRANSPORTER-RELATED"/>
    <property type="match status" value="1"/>
</dbReference>
<gene>
    <name evidence="7" type="ORF">SAMN05421877_10354</name>
</gene>
<keyword evidence="4 6" id="KW-1133">Transmembrane helix</keyword>
<proteinExistence type="predicted"/>
<protein>
    <submittedName>
        <fullName evidence="7">Membrane protein involved in the export of O-antigen and teichoic acid</fullName>
    </submittedName>
</protein>
<feature type="transmembrane region" description="Helical" evidence="6">
    <location>
        <begin position="155"/>
        <end position="176"/>
    </location>
</feature>
<feature type="transmembrane region" description="Helical" evidence="6">
    <location>
        <begin position="203"/>
        <end position="224"/>
    </location>
</feature>
<reference evidence="8" key="1">
    <citation type="submission" date="2016-10" db="EMBL/GenBank/DDBJ databases">
        <authorList>
            <person name="Varghese N."/>
            <person name="Submissions S."/>
        </authorList>
    </citation>
    <scope>NUCLEOTIDE SEQUENCE [LARGE SCALE GENOMIC DNA]</scope>
    <source>
        <strain evidence="8">DSM 22361</strain>
    </source>
</reference>
<organism evidence="7 8">
    <name type="scientific">Sphingobacterium lactis</name>
    <dbReference type="NCBI Taxonomy" id="797291"/>
    <lineage>
        <taxon>Bacteria</taxon>
        <taxon>Pseudomonadati</taxon>
        <taxon>Bacteroidota</taxon>
        <taxon>Sphingobacteriia</taxon>
        <taxon>Sphingobacteriales</taxon>
        <taxon>Sphingobacteriaceae</taxon>
        <taxon>Sphingobacterium</taxon>
    </lineage>
</organism>